<feature type="non-terminal residue" evidence="1">
    <location>
        <position position="1"/>
    </location>
</feature>
<dbReference type="CDD" id="cd16021">
    <property type="entry name" value="ALP_like"/>
    <property type="match status" value="1"/>
</dbReference>
<gene>
    <name evidence="1" type="ORF">PACLA_8A042429</name>
</gene>
<dbReference type="EMBL" id="CACRXK020004439">
    <property type="protein sequence ID" value="CAB4002754.1"/>
    <property type="molecule type" value="Genomic_DNA"/>
</dbReference>
<dbReference type="Pfam" id="PF02995">
    <property type="entry name" value="DUF229"/>
    <property type="match status" value="1"/>
</dbReference>
<sequence length="595" mass="68616">NYCAEPKIEEHVMNVTSDTVACRIPKLDPFHPHAMKLVEDLSNPLRCKTEQKAILSGGELNITGTDVAHASYRYISRTDDDFSFLISDPIKILTWKQFPVPHEYIELTLILTNGNELKEYLLQVVPKKEIISRPSPASELDLNVLIIGIDSISNGHAQRKLPKSYNYIRNVLEGYVFMGHSVVGDGTTEQLAAFLTGQGEQEYAESRRGKRNAKPVDNWNWIFKKAKAHGYVTSFCEDSPGIGTFQYRLLGFKDPPTDYYPRAFFMAAHDGAHSKRNPHCYGSEKIYNYHLDLARKIYEQYPQRKKFLFHFPGEISHDSFNSVQLIDNDLLQFLTKFNTKGYLNNTLLILLGDHGWRYGDFRQTVQGKLEERLPLFSMTFPKWFKQKYPTLAKNLRTNTKRLTSWFDLYATFNHLLDYPNKPMKLKHGTSLLTEVPLERSCKDASIPQHWCPCVQWSAVDRQHEHLQQAALIAINHINDLNFQEPLGAERCSQLSLFKLYRAEVETPTTQVLRFRRSGRDGRKAEFSGSIRAKDHCSYQLTFITLPNHGVFEASVHYLYGRFLVKGSISRINKYGDQPKCIANLLPHLRKYCYCK</sequence>
<dbReference type="InterPro" id="IPR017850">
    <property type="entry name" value="Alkaline_phosphatase_core_sf"/>
</dbReference>
<organism evidence="1 2">
    <name type="scientific">Paramuricea clavata</name>
    <name type="common">Red gorgonian</name>
    <name type="synonym">Violescent sea-whip</name>
    <dbReference type="NCBI Taxonomy" id="317549"/>
    <lineage>
        <taxon>Eukaryota</taxon>
        <taxon>Metazoa</taxon>
        <taxon>Cnidaria</taxon>
        <taxon>Anthozoa</taxon>
        <taxon>Octocorallia</taxon>
        <taxon>Malacalcyonacea</taxon>
        <taxon>Plexauridae</taxon>
        <taxon>Paramuricea</taxon>
    </lineage>
</organism>
<name>A0A6S7HCK7_PARCT</name>
<reference evidence="1" key="1">
    <citation type="submission" date="2020-04" db="EMBL/GenBank/DDBJ databases">
        <authorList>
            <person name="Alioto T."/>
            <person name="Alioto T."/>
            <person name="Gomez Garrido J."/>
        </authorList>
    </citation>
    <scope>NUCLEOTIDE SEQUENCE</scope>
    <source>
        <strain evidence="1">A484AB</strain>
    </source>
</reference>
<protein>
    <submittedName>
        <fullName evidence="1">Uncharacterized protein LOC113676100 isoform X1</fullName>
    </submittedName>
</protein>
<dbReference type="GO" id="GO:0005615">
    <property type="term" value="C:extracellular space"/>
    <property type="evidence" value="ECO:0007669"/>
    <property type="project" value="TreeGrafter"/>
</dbReference>
<comment type="caution">
    <text evidence="1">The sequence shown here is derived from an EMBL/GenBank/DDBJ whole genome shotgun (WGS) entry which is preliminary data.</text>
</comment>
<dbReference type="Gene3D" id="3.40.720.10">
    <property type="entry name" value="Alkaline Phosphatase, subunit A"/>
    <property type="match status" value="1"/>
</dbReference>
<dbReference type="Proteomes" id="UP001152795">
    <property type="component" value="Unassembled WGS sequence"/>
</dbReference>
<evidence type="ECO:0000313" key="1">
    <source>
        <dbReference type="EMBL" id="CAB4002754.1"/>
    </source>
</evidence>
<dbReference type="PANTHER" id="PTHR10974">
    <property type="entry name" value="FI08016P-RELATED"/>
    <property type="match status" value="1"/>
</dbReference>
<proteinExistence type="predicted"/>
<dbReference type="InterPro" id="IPR004245">
    <property type="entry name" value="DUF229"/>
</dbReference>
<keyword evidence="2" id="KW-1185">Reference proteome</keyword>
<dbReference type="OrthoDB" id="5973195at2759"/>
<dbReference type="AlphaFoldDB" id="A0A6S7HCK7"/>
<accession>A0A6S7HCK7</accession>
<dbReference type="FunFam" id="3.40.720.10:FF:000017">
    <property type="entry name" value="Predicted protein"/>
    <property type="match status" value="1"/>
</dbReference>
<dbReference type="PANTHER" id="PTHR10974:SF1">
    <property type="entry name" value="FI08016P-RELATED"/>
    <property type="match status" value="1"/>
</dbReference>
<evidence type="ECO:0000313" key="2">
    <source>
        <dbReference type="Proteomes" id="UP001152795"/>
    </source>
</evidence>
<dbReference type="SUPFAM" id="SSF53649">
    <property type="entry name" value="Alkaline phosphatase-like"/>
    <property type="match status" value="1"/>
</dbReference>